<name>A0A1Z5K0E5_FISSO</name>
<dbReference type="InterPro" id="IPR051185">
    <property type="entry name" value="ASPM"/>
</dbReference>
<accession>A0A1Z5K0E5</accession>
<feature type="region of interest" description="Disordered" evidence="5">
    <location>
        <begin position="83"/>
        <end position="104"/>
    </location>
</feature>
<feature type="region of interest" description="Disordered" evidence="5">
    <location>
        <begin position="1337"/>
        <end position="1361"/>
    </location>
</feature>
<feature type="compositionally biased region" description="Basic and acidic residues" evidence="5">
    <location>
        <begin position="1447"/>
        <end position="1456"/>
    </location>
</feature>
<protein>
    <recommendedName>
        <fullName evidence="8">Abnormal spindle-like microcephaly-associated protein</fullName>
    </recommendedName>
</protein>
<reference evidence="6 7" key="1">
    <citation type="journal article" date="2015" name="Plant Cell">
        <title>Oil accumulation by the oleaginous diatom Fistulifera solaris as revealed by the genome and transcriptome.</title>
        <authorList>
            <person name="Tanaka T."/>
            <person name="Maeda Y."/>
            <person name="Veluchamy A."/>
            <person name="Tanaka M."/>
            <person name="Abida H."/>
            <person name="Marechal E."/>
            <person name="Bowler C."/>
            <person name="Muto M."/>
            <person name="Sunaga Y."/>
            <person name="Tanaka M."/>
            <person name="Yoshino T."/>
            <person name="Taniguchi T."/>
            <person name="Fukuda Y."/>
            <person name="Nemoto M."/>
            <person name="Matsumoto M."/>
            <person name="Wong P.S."/>
            <person name="Aburatani S."/>
            <person name="Fujibuchi W."/>
        </authorList>
    </citation>
    <scope>NUCLEOTIDE SEQUENCE [LARGE SCALE GENOMIC DNA]</scope>
    <source>
        <strain evidence="6 7">JPCC DA0580</strain>
    </source>
</reference>
<keyword evidence="2" id="KW-0963">Cytoplasm</keyword>
<evidence type="ECO:0000256" key="4">
    <source>
        <dbReference type="ARBA" id="ARBA00022860"/>
    </source>
</evidence>
<feature type="compositionally biased region" description="Polar residues" evidence="5">
    <location>
        <begin position="386"/>
        <end position="403"/>
    </location>
</feature>
<dbReference type="Gene3D" id="1.20.5.190">
    <property type="match status" value="10"/>
</dbReference>
<dbReference type="GO" id="GO:0005516">
    <property type="term" value="F:calmodulin binding"/>
    <property type="evidence" value="ECO:0007669"/>
    <property type="project" value="UniProtKB-KW"/>
</dbReference>
<dbReference type="PROSITE" id="PS50096">
    <property type="entry name" value="IQ"/>
    <property type="match status" value="10"/>
</dbReference>
<dbReference type="PANTHER" id="PTHR22706">
    <property type="entry name" value="ASSEMBLY FACTOR FOR SPINDLE MICROTUBULES"/>
    <property type="match status" value="1"/>
</dbReference>
<organism evidence="6 7">
    <name type="scientific">Fistulifera solaris</name>
    <name type="common">Oleaginous diatom</name>
    <dbReference type="NCBI Taxonomy" id="1519565"/>
    <lineage>
        <taxon>Eukaryota</taxon>
        <taxon>Sar</taxon>
        <taxon>Stramenopiles</taxon>
        <taxon>Ochrophyta</taxon>
        <taxon>Bacillariophyta</taxon>
        <taxon>Bacillariophyceae</taxon>
        <taxon>Bacillariophycidae</taxon>
        <taxon>Naviculales</taxon>
        <taxon>Naviculaceae</taxon>
        <taxon>Fistulifera</taxon>
    </lineage>
</organism>
<keyword evidence="4" id="KW-0112">Calmodulin-binding</keyword>
<evidence type="ECO:0000313" key="7">
    <source>
        <dbReference type="Proteomes" id="UP000198406"/>
    </source>
</evidence>
<dbReference type="OrthoDB" id="2148418at2759"/>
<feature type="compositionally biased region" description="Basic residues" evidence="5">
    <location>
        <begin position="1457"/>
        <end position="1469"/>
    </location>
</feature>
<evidence type="ECO:0000256" key="2">
    <source>
        <dbReference type="ARBA" id="ARBA00022490"/>
    </source>
</evidence>
<dbReference type="GO" id="GO:0005737">
    <property type="term" value="C:cytoplasm"/>
    <property type="evidence" value="ECO:0007669"/>
    <property type="project" value="UniProtKB-SubCell"/>
</dbReference>
<feature type="compositionally biased region" description="Polar residues" evidence="5">
    <location>
        <begin position="239"/>
        <end position="251"/>
    </location>
</feature>
<evidence type="ECO:0000313" key="6">
    <source>
        <dbReference type="EMBL" id="GAX19780.1"/>
    </source>
</evidence>
<gene>
    <name evidence="6" type="ORF">FisN_3Hh009</name>
</gene>
<feature type="region of interest" description="Disordered" evidence="5">
    <location>
        <begin position="142"/>
        <end position="164"/>
    </location>
</feature>
<evidence type="ECO:0000256" key="5">
    <source>
        <dbReference type="SAM" id="MobiDB-lite"/>
    </source>
</evidence>
<comment type="subcellular location">
    <subcellularLocation>
        <location evidence="1">Cytoplasm</location>
    </subcellularLocation>
</comment>
<dbReference type="GO" id="GO:0000278">
    <property type="term" value="P:mitotic cell cycle"/>
    <property type="evidence" value="ECO:0007669"/>
    <property type="project" value="TreeGrafter"/>
</dbReference>
<feature type="region of interest" description="Disordered" evidence="5">
    <location>
        <begin position="232"/>
        <end position="251"/>
    </location>
</feature>
<feature type="region of interest" description="Disordered" evidence="5">
    <location>
        <begin position="321"/>
        <end position="443"/>
    </location>
</feature>
<keyword evidence="7" id="KW-1185">Reference proteome</keyword>
<dbReference type="GO" id="GO:0051295">
    <property type="term" value="P:establishment of meiotic spindle localization"/>
    <property type="evidence" value="ECO:0007669"/>
    <property type="project" value="TreeGrafter"/>
</dbReference>
<dbReference type="SUPFAM" id="SSF52540">
    <property type="entry name" value="P-loop containing nucleoside triphosphate hydrolases"/>
    <property type="match status" value="1"/>
</dbReference>
<proteinExistence type="predicted"/>
<evidence type="ECO:0000256" key="1">
    <source>
        <dbReference type="ARBA" id="ARBA00004496"/>
    </source>
</evidence>
<dbReference type="PANTHER" id="PTHR22706:SF1">
    <property type="entry name" value="ASSEMBLY FACTOR FOR SPINDLE MICROTUBULES"/>
    <property type="match status" value="1"/>
</dbReference>
<keyword evidence="3" id="KW-0677">Repeat</keyword>
<dbReference type="SMART" id="SM00015">
    <property type="entry name" value="IQ"/>
    <property type="match status" value="22"/>
</dbReference>
<dbReference type="GO" id="GO:0007051">
    <property type="term" value="P:spindle organization"/>
    <property type="evidence" value="ECO:0007669"/>
    <property type="project" value="TreeGrafter"/>
</dbReference>
<evidence type="ECO:0008006" key="8">
    <source>
        <dbReference type="Google" id="ProtNLM"/>
    </source>
</evidence>
<dbReference type="InterPro" id="IPR027417">
    <property type="entry name" value="P-loop_NTPase"/>
</dbReference>
<dbReference type="InParanoid" id="A0A1Z5K0E5"/>
<sequence>MKFFSALGGKKERSTRSTVRSKSNGRSVVQPEVRNIISNKRTERAISHGKDNNHGLPVNKSKLVSNSVSAGSCVNQQVHETAAAQSRNQRFPLSTTSDPWSQATWPEEDDGFFLKPRNQAINTTEWAVPADLTDPWQGRFTDSWDGVGSRENPIAVEEDPLRTREKDILARQQKQHDQRSRGFAQQVASRSTFGREVAHHSIFISNSAQQRLYSSDTAVSEEDDVFPEASGFFLKRPTSPANQTEVSGLTNPSFFQNKKRITLAPRTVDPFSISPFTADRFDTSSDPETLEIFADPFAEHFHNHIIVSERNAADDPALDCVDVTSDEDEGDDVRKQEISKQDMVRKRRQSRAEPKPESHRTRSPSPSTFHSMKVADASPARRRMSDSPSRNSSLTMVGTSRNSIAHRFSPRSSPVPTSPAIKSRATPASPIVPKPPEPRLDRFRGQDHGKVMAARRGLFNQRNVPSRASEAMEPPLVKKSINRRSEPSGILATSLLETDSVTKQRNAPERLSSVGSDIRRLRSILRRNGRPSVESAVQVHSTAMSFDENDPMQRAGLRLLSAAVIPIQCIVRKHLALREALTRMWAIVMIQACARRWFVQSDMKVKHDAATKIQALYRAGVQRDQLLLQQCCAIEIQRHVRGLLATLDVYEKIYNITIIQTAVRKFLAMNKAMDRMVSIIQIQSVARTFLVRKELAVKRAAATKIQTSYRSFIGRFHYQLDLLDIIIIQSVWRRRKAQKLANAKRYEREYQAAVAIQTQWRSYDCTMNYLHFLADVLIAQSAVRRWKARRVTNTLRHRHAITLQAGVRMWLCKTKLQRLQAAVRIQKVWRGFVAYADYMFAIADVVIVQSVARRWLAIRRRRDMQEQQRHDAAVTIQRYWRRFVAETEYLIMKYEHRAATLIQAQWRRFWHFSNFIISLDSAMTIQSTFRGFKAKQRYASILSGVIAIQHAIKAFQLRQTQRVSQSAKEILYSKVDDNRAACVIQTRWRGATVRRLCVDYLACRLIQAHFRGHVIRTAYKKGREAFLTYLAARKIQTFWRSHLAKQRLDLESLAASKIQAVLRGNGERASHTSDNVLLAVSALGEGQVATSTAIQKTWRAYVVRKAYGQFMAAQLIQASWRAYVVRIAYKEYLAASKIQAMVRGYLIRFCFWKRAAARIIQRYARAYLCTKPFHKYAAARTIQRSWRGYSVRSTYREQVVDSARTNLACIKIQRQSRRFFAEMKYLEFIGSVIVVQTVARKYLALKEYENRRVLKRIFEQARNIIAGDNPDFEVLVRQQERENAARKIQRFFLWVKAEVDREIRHQEKRLQRKLKRRQKRSKRDDEEDALLENVFKNVAASPANKTRPPDQSTPHNFVKASNDPHMIAVPEEYRGVAFIRQGRLIKHRGTKSKESRHEDGETVSSEVSSTYYYKMPPPRVHRLKRSELDEDFCLEEAWIDTEIQNARERRQADRMQRKSSKPSKTSRRR</sequence>
<dbReference type="GO" id="GO:0000922">
    <property type="term" value="C:spindle pole"/>
    <property type="evidence" value="ECO:0007669"/>
    <property type="project" value="TreeGrafter"/>
</dbReference>
<feature type="region of interest" description="Disordered" evidence="5">
    <location>
        <begin position="1"/>
        <end position="30"/>
    </location>
</feature>
<feature type="compositionally biased region" description="Polar residues" evidence="5">
    <location>
        <begin position="16"/>
        <end position="27"/>
    </location>
</feature>
<feature type="compositionally biased region" description="Basic and acidic residues" evidence="5">
    <location>
        <begin position="332"/>
        <end position="360"/>
    </location>
</feature>
<dbReference type="EMBL" id="BDSP01000139">
    <property type="protein sequence ID" value="GAX19780.1"/>
    <property type="molecule type" value="Genomic_DNA"/>
</dbReference>
<evidence type="ECO:0000256" key="3">
    <source>
        <dbReference type="ARBA" id="ARBA00022737"/>
    </source>
</evidence>
<comment type="caution">
    <text evidence="6">The sequence shown here is derived from an EMBL/GenBank/DDBJ whole genome shotgun (WGS) entry which is preliminary data.</text>
</comment>
<dbReference type="Pfam" id="PF00612">
    <property type="entry name" value="IQ"/>
    <property type="match status" value="14"/>
</dbReference>
<dbReference type="InterPro" id="IPR000048">
    <property type="entry name" value="IQ_motif_EF-hand-BS"/>
</dbReference>
<dbReference type="Proteomes" id="UP000198406">
    <property type="component" value="Unassembled WGS sequence"/>
</dbReference>
<feature type="region of interest" description="Disordered" evidence="5">
    <location>
        <begin position="1447"/>
        <end position="1469"/>
    </location>
</feature>